<dbReference type="GO" id="GO:0016020">
    <property type="term" value="C:membrane"/>
    <property type="evidence" value="ECO:0007669"/>
    <property type="project" value="InterPro"/>
</dbReference>
<dbReference type="EMBL" id="CCKQ01005986">
    <property type="protein sequence ID" value="CDW77260.1"/>
    <property type="molecule type" value="Genomic_DNA"/>
</dbReference>
<feature type="coiled-coil region" evidence="1">
    <location>
        <begin position="1730"/>
        <end position="1782"/>
    </location>
</feature>
<dbReference type="Pfam" id="PF07885">
    <property type="entry name" value="Ion_trans_2"/>
    <property type="match status" value="1"/>
</dbReference>
<keyword evidence="5" id="KW-0813">Transport</keyword>
<feature type="domain" description="Potassium channel" evidence="4">
    <location>
        <begin position="678"/>
        <end position="761"/>
    </location>
</feature>
<name>A0A078A4R3_STYLE</name>
<evidence type="ECO:0000313" key="5">
    <source>
        <dbReference type="EMBL" id="CDW77260.1"/>
    </source>
</evidence>
<feature type="region of interest" description="Disordered" evidence="2">
    <location>
        <begin position="361"/>
        <end position="420"/>
    </location>
</feature>
<feature type="region of interest" description="Disordered" evidence="2">
    <location>
        <begin position="1284"/>
        <end position="1349"/>
    </location>
</feature>
<feature type="transmembrane region" description="Helical" evidence="3">
    <location>
        <begin position="742"/>
        <end position="762"/>
    </location>
</feature>
<feature type="compositionally biased region" description="Basic and acidic residues" evidence="2">
    <location>
        <begin position="262"/>
        <end position="271"/>
    </location>
</feature>
<feature type="compositionally biased region" description="Acidic residues" evidence="2">
    <location>
        <begin position="1284"/>
        <end position="1317"/>
    </location>
</feature>
<evidence type="ECO:0000313" key="6">
    <source>
        <dbReference type="Proteomes" id="UP000039865"/>
    </source>
</evidence>
<dbReference type="InParanoid" id="A0A078A4R3"/>
<evidence type="ECO:0000256" key="1">
    <source>
        <dbReference type="SAM" id="Coils"/>
    </source>
</evidence>
<feature type="compositionally biased region" description="Polar residues" evidence="2">
    <location>
        <begin position="471"/>
        <end position="485"/>
    </location>
</feature>
<feature type="region of interest" description="Disordered" evidence="2">
    <location>
        <begin position="253"/>
        <end position="281"/>
    </location>
</feature>
<evidence type="ECO:0000259" key="4">
    <source>
        <dbReference type="Pfam" id="PF07885"/>
    </source>
</evidence>
<dbReference type="SUPFAM" id="SSF81324">
    <property type="entry name" value="Voltage-gated potassium channels"/>
    <property type="match status" value="1"/>
</dbReference>
<feature type="compositionally biased region" description="Acidic residues" evidence="2">
    <location>
        <begin position="1323"/>
        <end position="1332"/>
    </location>
</feature>
<feature type="region of interest" description="Disordered" evidence="2">
    <location>
        <begin position="463"/>
        <end position="505"/>
    </location>
</feature>
<feature type="region of interest" description="Disordered" evidence="2">
    <location>
        <begin position="85"/>
        <end position="105"/>
    </location>
</feature>
<feature type="compositionally biased region" description="Polar residues" evidence="2">
    <location>
        <begin position="335"/>
        <end position="347"/>
    </location>
</feature>
<sequence>MQSRANAARNSELQNIDYNFQENVKEFNQLKEILRQYNPNKQIARANTIKRRKNKKKLMDKVKTSMMSKLNINHIAQLRKGKMAQSQHEKIQSSTTDIIGGSGGLSTSQVLSRSKKFKNSYPVDKQLTINQLKITDQERKNSDVTSVQNSADPEKVKSSDENESIASRRPKHHSTDQSINNPVIFKEMKSAVDKAKFEQKQSQIIEDEEEYLYFMYNSDSELNFEEYKSNLFQLFGLSKASTVKRLKTSNLDGNGSVLQGHTNRENTEHDPANMSTNSNNRQLSQISKPYEQLVNPASFQSLNQLLIKNPNITFKLETNRSQSQSPNHVAHKSTFESQKSTEQKTSSFGRYLTVDTKFLGLSKSKSPSKDSPGDPSYSSLVGKRPFDKEPHSASKVVVIRPLSSSNQRQETMQPMQSQSMLDELQDRFQIQKNQNIATIEEEYSDNSSPALNKNRFNFKNSQKIHHHRQESNQQTSVDNSQNDSRASARLCSDKDDDKEIDEKPKQEEVQFRKYTSFLTLNKYNKIYTQEFKEEDIEIMNINSILTSQNNKLQRIAKFQLILVIFGFFLFILDSEIYYSNVTEYEFVLLSEDKLNHLISIYLIQPRTHKHLIFIQSFIGVLMQFKFFTLIRFMAYKSPLNSSKGRFITALRGIDYSTAFLIKVWLTMNPVKGLVFGIIFFLFINSFVLYLNERSASIDYIPCYEEDHLYAVSQYRDSVWLTVVTFLTVGYGDFYPTTNLGRYMMIFTAIGGQLSSAIVIGLIHGQLMLTSEESGKGKIKKIHKCITDLLYAQNGWLQKQITVNLTLEFKAELYIRQKGNIHWHKARQVQNIKFEIYVNVMKFKKIKLELANYYSTRGDDSNVSIIKSTETQLALLASEVIKIFGLMKDSKLERKKNINESYFRGRSILNKIIEQESLLKQNAKMMPARVFSENSLAVIDSPTHNQVTKTKSPLELTTFATGKIKQSKTMHQGPSLQKDFSSKVWNQKMDVSIVEELESSSSYDRQKSPRKLQSLVSTTNFQGSFMDTGGLLNQLEERKKQEKLQHQLTILTNSNAANYTNASKKKSYNPKTLWKNITSTESLRILSSEEIDNLSSSKKHVSHQYPRNENFFNFTNQLMVHNTSPMMGSISASPISNTQKRTLDEDFKEEQVNTSPKKLEGNELKLTDNSLENDKEDAMLREKIMLKNSKQKKSLNIEDNGDRYGNVQSKIGVKKDQKLRYEYIWISKKEAKYTKRTNKFQDQCYQKEFIAFAQKQYLDYTNKSNKLKQQKTQLHPNLVSIIEEEETFTEDDEEELQINDELEDSEEDDDDRMDEIQEENSYYEGEESDEQEQESISNDSEKSSRKVQPKISDEKIKISINGQSISENYVYKPKLQNDSQRKRSSTLNPSLSDVNKLNPQPDTEMRKTPSSISSMKSSLSQVFNEYQQKQDLTQSLHILNKIYENYNINSKLKNLKDLNLNKKNYSIEELVSDDLFIPDKQNYEDASKHSISNSGKNKNRKTLIPSDSFYVSEDQYTNSQKSSKSPKKSQVQHKQPDNKASFSQHLTVQLNNDQRTKVNGSKMINQNQQKSQINLQPVQSEKEIQQSQISPFLPYKKKNNEQETQLQLQKSSKSNNETISNNRFSEMQIRQLQTLKLDKHQSNNYQPQIDLLEIIEKHSSVSPTLSLNQKQSILSFQDQINQMLQYNNFNLIGGSQSNIPIKDGSSQSNISPKDSSLSEKLRYLQSPHKMSKKFDAQKEILREELKQEQSRFDSLVDRFDSTSKLVSQTLQEAKLKIQKLKNSQQVPTLQVNIQQLKVSQQSQNTQNTIQMYNMMENVQIHNTNHTHIYSQQPHQSQANSQQQQPQFTYQSNSQQQ</sequence>
<feature type="region of interest" description="Disordered" evidence="2">
    <location>
        <begin position="1828"/>
        <end position="1855"/>
    </location>
</feature>
<evidence type="ECO:0000256" key="3">
    <source>
        <dbReference type="SAM" id="Phobius"/>
    </source>
</evidence>
<feature type="transmembrane region" description="Helical" evidence="3">
    <location>
        <begin position="672"/>
        <end position="690"/>
    </location>
</feature>
<keyword evidence="3" id="KW-1133">Transmembrane helix</keyword>
<dbReference type="OrthoDB" id="73653at2759"/>
<feature type="region of interest" description="Disordered" evidence="2">
    <location>
        <begin position="1372"/>
        <end position="1415"/>
    </location>
</feature>
<feature type="transmembrane region" description="Helical" evidence="3">
    <location>
        <begin position="611"/>
        <end position="634"/>
    </location>
</feature>
<keyword evidence="5" id="KW-0406">Ion transport</keyword>
<keyword evidence="3" id="KW-0812">Transmembrane</keyword>
<feature type="compositionally biased region" description="Basic and acidic residues" evidence="2">
    <location>
        <begin position="491"/>
        <end position="505"/>
    </location>
</feature>
<feature type="compositionally biased region" description="Polar residues" evidence="2">
    <location>
        <begin position="1601"/>
        <end position="1622"/>
    </location>
</feature>
<feature type="compositionally biased region" description="Polar residues" evidence="2">
    <location>
        <begin position="402"/>
        <end position="420"/>
    </location>
</feature>
<organism evidence="5 6">
    <name type="scientific">Stylonychia lemnae</name>
    <name type="common">Ciliate</name>
    <dbReference type="NCBI Taxonomy" id="5949"/>
    <lineage>
        <taxon>Eukaryota</taxon>
        <taxon>Sar</taxon>
        <taxon>Alveolata</taxon>
        <taxon>Ciliophora</taxon>
        <taxon>Intramacronucleata</taxon>
        <taxon>Spirotrichea</taxon>
        <taxon>Stichotrichia</taxon>
        <taxon>Sporadotrichida</taxon>
        <taxon>Oxytrichidae</taxon>
        <taxon>Stylonychinae</taxon>
        <taxon>Stylonychia</taxon>
    </lineage>
</organism>
<feature type="transmembrane region" description="Helical" evidence="3">
    <location>
        <begin position="555"/>
        <end position="572"/>
    </location>
</feature>
<dbReference type="PANTHER" id="PTHR10153">
    <property type="entry name" value="SMALL CONDUCTANCE CALCIUM-ACTIVATED POTASSIUM CHANNEL"/>
    <property type="match status" value="1"/>
</dbReference>
<proteinExistence type="predicted"/>
<feature type="region of interest" description="Disordered" evidence="2">
    <location>
        <begin position="1485"/>
        <end position="1541"/>
    </location>
</feature>
<dbReference type="Gene3D" id="1.10.287.70">
    <property type="match status" value="1"/>
</dbReference>
<keyword evidence="1" id="KW-0175">Coiled coil</keyword>
<keyword evidence="3" id="KW-0472">Membrane</keyword>
<feature type="compositionally biased region" description="Polar residues" evidence="2">
    <location>
        <begin position="1384"/>
        <end position="1400"/>
    </location>
</feature>
<reference evidence="5 6" key="1">
    <citation type="submission" date="2014-06" db="EMBL/GenBank/DDBJ databases">
        <authorList>
            <person name="Swart Estienne"/>
        </authorList>
    </citation>
    <scope>NUCLEOTIDE SEQUENCE [LARGE SCALE GENOMIC DNA]</scope>
    <source>
        <strain evidence="5 6">130c</strain>
    </source>
</reference>
<accession>A0A078A4R3</accession>
<dbReference type="GO" id="GO:0016286">
    <property type="term" value="F:small conductance calcium-activated potassium channel activity"/>
    <property type="evidence" value="ECO:0007669"/>
    <property type="project" value="InterPro"/>
</dbReference>
<protein>
    <submittedName>
        <fullName evidence="5">Calcium-activated potassium channel</fullName>
    </submittedName>
</protein>
<keyword evidence="6" id="KW-1185">Reference proteome</keyword>
<feature type="region of interest" description="Disordered" evidence="2">
    <location>
        <begin position="1591"/>
        <end position="1622"/>
    </location>
</feature>
<feature type="compositionally biased region" description="Low complexity" evidence="2">
    <location>
        <begin position="1829"/>
        <end position="1855"/>
    </location>
</feature>
<feature type="region of interest" description="Disordered" evidence="2">
    <location>
        <begin position="138"/>
        <end position="179"/>
    </location>
</feature>
<dbReference type="InterPro" id="IPR015449">
    <property type="entry name" value="K_chnl_Ca-activ_SK"/>
</dbReference>
<feature type="region of interest" description="Disordered" evidence="2">
    <location>
        <begin position="319"/>
        <end position="347"/>
    </location>
</feature>
<keyword evidence="5" id="KW-0407">Ion channel</keyword>
<dbReference type="Proteomes" id="UP000039865">
    <property type="component" value="Unassembled WGS sequence"/>
</dbReference>
<evidence type="ECO:0000256" key="2">
    <source>
        <dbReference type="SAM" id="MobiDB-lite"/>
    </source>
</evidence>
<gene>
    <name evidence="5" type="primary">Contig8286.g8842</name>
    <name evidence="5" type="ORF">STYLEM_6220</name>
</gene>
<dbReference type="InterPro" id="IPR013099">
    <property type="entry name" value="K_chnl_dom"/>
</dbReference>